<name>A0A848GM03_9BACT</name>
<evidence type="ECO:0000313" key="3">
    <source>
        <dbReference type="EMBL" id="NML38651.1"/>
    </source>
</evidence>
<proteinExistence type="predicted"/>
<dbReference type="PANTHER" id="PTHR21240">
    <property type="entry name" value="2-AMINO-3-CARBOXYLMUCONATE-6-SEMIALDEHYDE DECARBOXYLASE"/>
    <property type="match status" value="1"/>
</dbReference>
<evidence type="ECO:0000313" key="4">
    <source>
        <dbReference type="Proteomes" id="UP000583266"/>
    </source>
</evidence>
<evidence type="ECO:0000256" key="1">
    <source>
        <dbReference type="ARBA" id="ARBA00023239"/>
    </source>
</evidence>
<accession>A0A848GM03</accession>
<dbReference type="EMBL" id="JABBGC010000001">
    <property type="protein sequence ID" value="NML38651.1"/>
    <property type="molecule type" value="Genomic_DNA"/>
</dbReference>
<dbReference type="InterPro" id="IPR032465">
    <property type="entry name" value="ACMSD"/>
</dbReference>
<dbReference type="Pfam" id="PF04909">
    <property type="entry name" value="Amidohydro_2"/>
    <property type="match status" value="1"/>
</dbReference>
<organism evidence="3 4">
    <name type="scientific">Chitinophaga fulva</name>
    <dbReference type="NCBI Taxonomy" id="2728842"/>
    <lineage>
        <taxon>Bacteria</taxon>
        <taxon>Pseudomonadati</taxon>
        <taxon>Bacteroidota</taxon>
        <taxon>Chitinophagia</taxon>
        <taxon>Chitinophagales</taxon>
        <taxon>Chitinophagaceae</taxon>
        <taxon>Chitinophaga</taxon>
    </lineage>
</organism>
<dbReference type="GO" id="GO:0016787">
    <property type="term" value="F:hydrolase activity"/>
    <property type="evidence" value="ECO:0007669"/>
    <property type="project" value="UniProtKB-KW"/>
</dbReference>
<dbReference type="AlphaFoldDB" id="A0A848GM03"/>
<dbReference type="Gene3D" id="3.20.20.140">
    <property type="entry name" value="Metal-dependent hydrolases"/>
    <property type="match status" value="1"/>
</dbReference>
<evidence type="ECO:0000259" key="2">
    <source>
        <dbReference type="Pfam" id="PF04909"/>
    </source>
</evidence>
<keyword evidence="4" id="KW-1185">Reference proteome</keyword>
<feature type="domain" description="Amidohydrolase-related" evidence="2">
    <location>
        <begin position="38"/>
        <end position="316"/>
    </location>
</feature>
<dbReference type="GO" id="GO:0005829">
    <property type="term" value="C:cytosol"/>
    <property type="evidence" value="ECO:0007669"/>
    <property type="project" value="TreeGrafter"/>
</dbReference>
<dbReference type="GO" id="GO:0019748">
    <property type="term" value="P:secondary metabolic process"/>
    <property type="evidence" value="ECO:0007669"/>
    <property type="project" value="TreeGrafter"/>
</dbReference>
<reference evidence="3 4" key="1">
    <citation type="submission" date="2020-04" db="EMBL/GenBank/DDBJ databases">
        <title>Chitinophaga sp. G-6-1-13 sp. nov., isolated from soil.</title>
        <authorList>
            <person name="Dahal R.H."/>
            <person name="Chaudhary D.K."/>
        </authorList>
    </citation>
    <scope>NUCLEOTIDE SEQUENCE [LARGE SCALE GENOMIC DNA]</scope>
    <source>
        <strain evidence="3 4">G-6-1-13</strain>
    </source>
</reference>
<dbReference type="RefSeq" id="WP_169225628.1">
    <property type="nucleotide sequence ID" value="NZ_JABBGC010000001.1"/>
</dbReference>
<dbReference type="PANTHER" id="PTHR21240:SF30">
    <property type="entry name" value="AMIDOHYDROLASE-RELATED DOMAIN-CONTAINING PROTEIN-RELATED"/>
    <property type="match status" value="1"/>
</dbReference>
<dbReference type="Proteomes" id="UP000583266">
    <property type="component" value="Unassembled WGS sequence"/>
</dbReference>
<gene>
    <name evidence="3" type="ORF">HHL17_15695</name>
</gene>
<dbReference type="SUPFAM" id="SSF51556">
    <property type="entry name" value="Metallo-dependent hydrolases"/>
    <property type="match status" value="1"/>
</dbReference>
<dbReference type="InterPro" id="IPR032466">
    <property type="entry name" value="Metal_Hydrolase"/>
</dbReference>
<keyword evidence="3" id="KW-0378">Hydrolase</keyword>
<protein>
    <submittedName>
        <fullName evidence="3">Amidohydrolase</fullName>
    </submittedName>
</protein>
<sequence>MRIVTLEEHIVFPELVREIAEAGQLSAIKRMEALLADITDARLASMNANGIDMQVLSVVGKGAEMLPPGKDLAFAARYNDAIASRIAPYPDRFKAFAHLPMASPQAAADELERTHVEHGFCGALVNGLINDRFLDHPSFAPLLERAEHLQLPLYLHPGLPPEAVAKAYYSDLPGSAGTVLSAFGWGWHSETALHVLRLVFSGTLDRYPRLKIIIGHMGEMIPMMMARTENAGNSIGLPRPVSQTLREQVHITTSGIFTLPPLMAALATFGIDNIMFSVDYPFSTNEAGKSFLENIPLPADQVARIASGNADQLLGLRPE</sequence>
<comment type="caution">
    <text evidence="3">The sequence shown here is derived from an EMBL/GenBank/DDBJ whole genome shotgun (WGS) entry which is preliminary data.</text>
</comment>
<keyword evidence="1" id="KW-0456">Lyase</keyword>
<dbReference type="InterPro" id="IPR006680">
    <property type="entry name" value="Amidohydro-rel"/>
</dbReference>
<dbReference type="GO" id="GO:0016831">
    <property type="term" value="F:carboxy-lyase activity"/>
    <property type="evidence" value="ECO:0007669"/>
    <property type="project" value="InterPro"/>
</dbReference>